<reference evidence="4" key="1">
    <citation type="journal article" date="2020" name="J Glob Antimicrob Resist">
        <title>Genomic characterization of clinical Enterobacter roggenkampii co-harboring blaIMP-1- and blaGES-5-encoding IncP6 and mcr-9-encoding IncHI2 plasmids isolated in Japan.</title>
        <authorList>
            <person name="Umeda K."/>
            <person name="Nakamura H."/>
            <person name="Fukuda A."/>
            <person name="Matsumoto Y."/>
            <person name="Motooka D."/>
            <person name="Nakamura S."/>
            <person name="Yasui Y."/>
            <person name="Yoshida H."/>
            <person name="Kawahara R."/>
        </authorList>
    </citation>
    <scope>NUCLEOTIDE SEQUENCE</scope>
    <source>
        <strain evidence="4">OIPH-N260</strain>
    </source>
</reference>
<evidence type="ECO:0000313" key="4">
    <source>
        <dbReference type="EMBL" id="BCL40661.1"/>
    </source>
</evidence>
<keyword evidence="3" id="KW-0472">Membrane</keyword>
<dbReference type="PANTHER" id="PTHR32196:SF32">
    <property type="entry name" value="XYLOSE TRANSPORT SYSTEM PERMEASE PROTEIN XYLH"/>
    <property type="match status" value="1"/>
</dbReference>
<evidence type="ECO:0000256" key="2">
    <source>
        <dbReference type="ARBA" id="ARBA00022519"/>
    </source>
</evidence>
<keyword evidence="2" id="KW-1003">Cell membrane</keyword>
<proteinExistence type="predicted"/>
<evidence type="ECO:0000256" key="3">
    <source>
        <dbReference type="SAM" id="Phobius"/>
    </source>
</evidence>
<gene>
    <name evidence="4" type="ORF">OIPHN260_01630</name>
</gene>
<sequence>MLSPPALLAVPASQGGIGSVAGAVMGAFIMASLDNGMSMMDVPTFWQYIVKGAILLLAVWMDSATKRRA</sequence>
<feature type="transmembrane region" description="Helical" evidence="3">
    <location>
        <begin position="45"/>
        <end position="61"/>
    </location>
</feature>
<dbReference type="AlphaFoldDB" id="A0AAU9BU22"/>
<evidence type="ECO:0000256" key="1">
    <source>
        <dbReference type="ARBA" id="ARBA00022448"/>
    </source>
</evidence>
<keyword evidence="1" id="KW-0813">Transport</keyword>
<accession>A0AAU9BU22</accession>
<dbReference type="GO" id="GO:0005886">
    <property type="term" value="C:plasma membrane"/>
    <property type="evidence" value="ECO:0007669"/>
    <property type="project" value="TreeGrafter"/>
</dbReference>
<organism evidence="4 5">
    <name type="scientific">Enterobacter roggenkampii</name>
    <dbReference type="NCBI Taxonomy" id="1812935"/>
    <lineage>
        <taxon>Bacteria</taxon>
        <taxon>Pseudomonadati</taxon>
        <taxon>Pseudomonadota</taxon>
        <taxon>Gammaproteobacteria</taxon>
        <taxon>Enterobacterales</taxon>
        <taxon>Enterobacteriaceae</taxon>
        <taxon>Enterobacter</taxon>
        <taxon>Enterobacter cloacae complex</taxon>
    </lineage>
</organism>
<keyword evidence="3" id="KW-0812">Transmembrane</keyword>
<protein>
    <submittedName>
        <fullName evidence="4">Uncharacterized protein</fullName>
    </submittedName>
</protein>
<keyword evidence="3" id="KW-1133">Transmembrane helix</keyword>
<keyword evidence="2" id="KW-0997">Cell inner membrane</keyword>
<feature type="transmembrane region" description="Helical" evidence="3">
    <location>
        <begin position="7"/>
        <end position="33"/>
    </location>
</feature>
<name>A0AAU9BU22_9ENTR</name>
<evidence type="ECO:0000313" key="5">
    <source>
        <dbReference type="Proteomes" id="UP000595858"/>
    </source>
</evidence>
<dbReference type="EMBL" id="AP023447">
    <property type="protein sequence ID" value="BCL40661.1"/>
    <property type="molecule type" value="Genomic_DNA"/>
</dbReference>
<dbReference type="PANTHER" id="PTHR32196">
    <property type="entry name" value="ABC TRANSPORTER PERMEASE PROTEIN YPHD-RELATED-RELATED"/>
    <property type="match status" value="1"/>
</dbReference>
<dbReference type="Proteomes" id="UP000595858">
    <property type="component" value="Chromosome"/>
</dbReference>